<reference evidence="1" key="1">
    <citation type="journal article" date="2020" name="mSystems">
        <title>Genome- and Community-Level Interaction Insights into Carbon Utilization and Element Cycling Functions of Hydrothermarchaeota in Hydrothermal Sediment.</title>
        <authorList>
            <person name="Zhou Z."/>
            <person name="Liu Y."/>
            <person name="Xu W."/>
            <person name="Pan J."/>
            <person name="Luo Z.H."/>
            <person name="Li M."/>
        </authorList>
    </citation>
    <scope>NUCLEOTIDE SEQUENCE [LARGE SCALE GENOMIC DNA]</scope>
    <source>
        <strain evidence="1">SpSt-657</strain>
    </source>
</reference>
<protein>
    <submittedName>
        <fullName evidence="1">Uncharacterized protein</fullName>
    </submittedName>
</protein>
<gene>
    <name evidence="1" type="ORF">ENU30_01970</name>
</gene>
<proteinExistence type="predicted"/>
<accession>A0A7J3JP74</accession>
<dbReference type="EMBL" id="DTBZ01000051">
    <property type="protein sequence ID" value="HGQ17735.1"/>
    <property type="molecule type" value="Genomic_DNA"/>
</dbReference>
<dbReference type="AlphaFoldDB" id="A0A7J3JP74"/>
<sequence>MCGNINIRGLYPKISKERAVEIAQKKLLSIIRRRCVVELVELYYKPYLLVKYRASLVHRDSEHSSTEVVEHYIVIDMLTGVGFEEEEFNEAELTQINIEECKVLKSEIDWKTALREIERVIMKFKARIYRRGFKVVEDRYTDLGLVYKPIWIITFRYRRKVEYVGVDAIKGIKIW</sequence>
<name>A0A7J3JP74_9CREN</name>
<organism evidence="1">
    <name type="scientific">Ignisphaera aggregans</name>
    <dbReference type="NCBI Taxonomy" id="334771"/>
    <lineage>
        <taxon>Archaea</taxon>
        <taxon>Thermoproteota</taxon>
        <taxon>Thermoprotei</taxon>
        <taxon>Desulfurococcales</taxon>
        <taxon>Desulfurococcaceae</taxon>
        <taxon>Ignisphaera</taxon>
    </lineage>
</organism>
<comment type="caution">
    <text evidence="1">The sequence shown here is derived from an EMBL/GenBank/DDBJ whole genome shotgun (WGS) entry which is preliminary data.</text>
</comment>
<evidence type="ECO:0000313" key="1">
    <source>
        <dbReference type="EMBL" id="HGQ17735.1"/>
    </source>
</evidence>